<feature type="signal peptide" evidence="2">
    <location>
        <begin position="1"/>
        <end position="19"/>
    </location>
</feature>
<dbReference type="AlphaFoldDB" id="A0A0A2MNP8"/>
<feature type="region of interest" description="Disordered" evidence="1">
    <location>
        <begin position="20"/>
        <end position="45"/>
    </location>
</feature>
<accession>A0A0A2MNP8</accession>
<gene>
    <name evidence="3" type="ORF">Q766_05090</name>
</gene>
<evidence type="ECO:0000256" key="1">
    <source>
        <dbReference type="SAM" id="MobiDB-lite"/>
    </source>
</evidence>
<dbReference type="STRING" id="1121898.GCA_000422725_01547"/>
<dbReference type="OrthoDB" id="1377145at2"/>
<organism evidence="3 4">
    <name type="scientific">Flavobacterium subsaxonicum WB 4.1-42 = DSM 21790</name>
    <dbReference type="NCBI Taxonomy" id="1121898"/>
    <lineage>
        <taxon>Bacteria</taxon>
        <taxon>Pseudomonadati</taxon>
        <taxon>Bacteroidota</taxon>
        <taxon>Flavobacteriia</taxon>
        <taxon>Flavobacteriales</taxon>
        <taxon>Flavobacteriaceae</taxon>
        <taxon>Flavobacterium</taxon>
    </lineage>
</organism>
<reference evidence="3 4" key="1">
    <citation type="submission" date="2013-09" db="EMBL/GenBank/DDBJ databases">
        <authorList>
            <person name="Zeng Z."/>
            <person name="Chen C."/>
        </authorList>
    </citation>
    <scope>NUCLEOTIDE SEQUENCE [LARGE SCALE GENOMIC DNA]</scope>
    <source>
        <strain evidence="3 4">WB 4.1-42</strain>
    </source>
</reference>
<dbReference type="RefSeq" id="WP_026990420.1">
    <property type="nucleotide sequence ID" value="NZ_AUGP01000017.1"/>
</dbReference>
<dbReference type="EMBL" id="JRLY01000002">
    <property type="protein sequence ID" value="KGO94297.1"/>
    <property type="molecule type" value="Genomic_DNA"/>
</dbReference>
<comment type="caution">
    <text evidence="3">The sequence shown here is derived from an EMBL/GenBank/DDBJ whole genome shotgun (WGS) entry which is preliminary data.</text>
</comment>
<name>A0A0A2MNP8_9FLAO</name>
<evidence type="ECO:0000256" key="2">
    <source>
        <dbReference type="SAM" id="SignalP"/>
    </source>
</evidence>
<dbReference type="Proteomes" id="UP000030111">
    <property type="component" value="Unassembled WGS sequence"/>
</dbReference>
<keyword evidence="2" id="KW-0732">Signal</keyword>
<feature type="region of interest" description="Disordered" evidence="1">
    <location>
        <begin position="86"/>
        <end position="109"/>
    </location>
</feature>
<protein>
    <submittedName>
        <fullName evidence="3">Uncharacterized protein</fullName>
    </submittedName>
</protein>
<evidence type="ECO:0000313" key="4">
    <source>
        <dbReference type="Proteomes" id="UP000030111"/>
    </source>
</evidence>
<sequence>MKKVFLSLAALLAFGVAQAQTDPAAAKQPAKTVPSTETAVVKESKKEMTVKQDAVTRQQKTDGTDATQVRKDKMVTTEHVKCTPTVQKKQATTTATRKAKSSTAKTTKG</sequence>
<keyword evidence="4" id="KW-1185">Reference proteome</keyword>
<evidence type="ECO:0000313" key="3">
    <source>
        <dbReference type="EMBL" id="KGO94297.1"/>
    </source>
</evidence>
<proteinExistence type="predicted"/>
<feature type="chain" id="PRO_5001992454" evidence="2">
    <location>
        <begin position="20"/>
        <end position="109"/>
    </location>
</feature>